<dbReference type="GO" id="GO:0045595">
    <property type="term" value="P:regulation of cell differentiation"/>
    <property type="evidence" value="ECO:0007669"/>
    <property type="project" value="TreeGrafter"/>
</dbReference>
<keyword evidence="3" id="KW-0812">Transmembrane</keyword>
<keyword evidence="6" id="KW-1185">Reference proteome</keyword>
<dbReference type="Pfam" id="PF00169">
    <property type="entry name" value="PH"/>
    <property type="match status" value="1"/>
</dbReference>
<gene>
    <name evidence="5" type="ORF">DGYR_LOCUS2197</name>
</gene>
<dbReference type="FunFam" id="2.30.29.30:FF:000073">
    <property type="entry name" value="Pleckstrin homology domain-containing family B member 2"/>
    <property type="match status" value="1"/>
</dbReference>
<dbReference type="EMBL" id="CAJFCJ010000003">
    <property type="protein sequence ID" value="CAD5113162.1"/>
    <property type="molecule type" value="Genomic_DNA"/>
</dbReference>
<accession>A0A7I8VD31</accession>
<dbReference type="SUPFAM" id="SSF50729">
    <property type="entry name" value="PH domain-like"/>
    <property type="match status" value="1"/>
</dbReference>
<dbReference type="PANTHER" id="PTHR14309">
    <property type="entry name" value="EXPRESSED PROTEIN"/>
    <property type="match status" value="1"/>
</dbReference>
<name>A0A7I8VD31_9ANNE</name>
<dbReference type="SMART" id="SM00233">
    <property type="entry name" value="PH"/>
    <property type="match status" value="1"/>
</dbReference>
<sequence>MAFEIARSSWLYRQSSILKRWKSSWFVLYKNGMMRFFDSPDKHVAEEVYYISKDCLAIRRAQFVSSYTPPSHRSTTCLFEVVLKKETLVLCADSPDDMEAWCIALEQAKDLGPPRSRSVPPNSNIVYQSYGAGQDLIIPDSGQIVVHADGPVPHGQPRAYLVRGTPGSQIVHYPNNQIVYVSDPYYNRYRGGDMALGMMAGAATGMALGSLFWTPLFFF</sequence>
<evidence type="ECO:0000259" key="4">
    <source>
        <dbReference type="PROSITE" id="PS50003"/>
    </source>
</evidence>
<dbReference type="InterPro" id="IPR001849">
    <property type="entry name" value="PH_domain"/>
</dbReference>
<proteinExistence type="predicted"/>
<comment type="caution">
    <text evidence="5">The sequence shown here is derived from an EMBL/GenBank/DDBJ whole genome shotgun (WGS) entry which is preliminary data.</text>
</comment>
<dbReference type="Gene3D" id="2.30.29.30">
    <property type="entry name" value="Pleckstrin-homology domain (PH domain)/Phosphotyrosine-binding domain (PTB)"/>
    <property type="match status" value="1"/>
</dbReference>
<reference evidence="5 6" key="1">
    <citation type="submission" date="2020-08" db="EMBL/GenBank/DDBJ databases">
        <authorList>
            <person name="Hejnol A."/>
        </authorList>
    </citation>
    <scope>NUCLEOTIDE SEQUENCE [LARGE SCALE GENOMIC DNA]</scope>
</reference>
<keyword evidence="3" id="KW-1133">Transmembrane helix</keyword>
<keyword evidence="2 3" id="KW-0472">Membrane</keyword>
<evidence type="ECO:0000256" key="1">
    <source>
        <dbReference type="ARBA" id="ARBA00004370"/>
    </source>
</evidence>
<dbReference type="PANTHER" id="PTHR14309:SF10">
    <property type="entry name" value="PH DOMAIN-CONTAINING PROTEIN"/>
    <property type="match status" value="1"/>
</dbReference>
<protein>
    <submittedName>
        <fullName evidence="5">DgyrCDS2351</fullName>
    </submittedName>
</protein>
<feature type="domain" description="PH" evidence="4">
    <location>
        <begin position="4"/>
        <end position="110"/>
    </location>
</feature>
<dbReference type="InterPro" id="IPR039680">
    <property type="entry name" value="PLEKHB1/2"/>
</dbReference>
<organism evidence="5 6">
    <name type="scientific">Dimorphilus gyrociliatus</name>
    <dbReference type="NCBI Taxonomy" id="2664684"/>
    <lineage>
        <taxon>Eukaryota</taxon>
        <taxon>Metazoa</taxon>
        <taxon>Spiralia</taxon>
        <taxon>Lophotrochozoa</taxon>
        <taxon>Annelida</taxon>
        <taxon>Polychaeta</taxon>
        <taxon>Polychaeta incertae sedis</taxon>
        <taxon>Dinophilidae</taxon>
        <taxon>Dimorphilus</taxon>
    </lineage>
</organism>
<evidence type="ECO:0000256" key="3">
    <source>
        <dbReference type="SAM" id="Phobius"/>
    </source>
</evidence>
<evidence type="ECO:0000313" key="5">
    <source>
        <dbReference type="EMBL" id="CAD5113162.1"/>
    </source>
</evidence>
<dbReference type="OrthoDB" id="2157866at2759"/>
<dbReference type="InterPro" id="IPR011993">
    <property type="entry name" value="PH-like_dom_sf"/>
</dbReference>
<dbReference type="Proteomes" id="UP000549394">
    <property type="component" value="Unassembled WGS sequence"/>
</dbReference>
<feature type="transmembrane region" description="Helical" evidence="3">
    <location>
        <begin position="195"/>
        <end position="218"/>
    </location>
</feature>
<evidence type="ECO:0000313" key="6">
    <source>
        <dbReference type="Proteomes" id="UP000549394"/>
    </source>
</evidence>
<dbReference type="PROSITE" id="PS50003">
    <property type="entry name" value="PH_DOMAIN"/>
    <property type="match status" value="1"/>
</dbReference>
<comment type="subcellular location">
    <subcellularLocation>
        <location evidence="1">Membrane</location>
    </subcellularLocation>
</comment>
<dbReference type="AlphaFoldDB" id="A0A7I8VD31"/>
<evidence type="ECO:0000256" key="2">
    <source>
        <dbReference type="ARBA" id="ARBA00023136"/>
    </source>
</evidence>
<dbReference type="GO" id="GO:0016020">
    <property type="term" value="C:membrane"/>
    <property type="evidence" value="ECO:0007669"/>
    <property type="project" value="UniProtKB-SubCell"/>
</dbReference>